<organism evidence="2 3">
    <name type="scientific">Salinibacterium xinjiangense</name>
    <dbReference type="NCBI Taxonomy" id="386302"/>
    <lineage>
        <taxon>Bacteria</taxon>
        <taxon>Bacillati</taxon>
        <taxon>Actinomycetota</taxon>
        <taxon>Actinomycetes</taxon>
        <taxon>Micrococcales</taxon>
        <taxon>Microbacteriaceae</taxon>
        <taxon>Salinibacterium</taxon>
    </lineage>
</organism>
<dbReference type="EMBL" id="OCST01000004">
    <property type="protein sequence ID" value="SOE69740.1"/>
    <property type="molecule type" value="Genomic_DNA"/>
</dbReference>
<accession>A0A2C8ZV60</accession>
<dbReference type="InterPro" id="IPR008928">
    <property type="entry name" value="6-hairpin_glycosidase_sf"/>
</dbReference>
<keyword evidence="3" id="KW-1185">Reference proteome</keyword>
<protein>
    <recommendedName>
        <fullName evidence="4">Alpha-L-rhamnosidase six-hairpin glycosidase domain-containing protein</fullName>
    </recommendedName>
</protein>
<gene>
    <name evidence="2" type="ORF">SAMN06296378_2046</name>
</gene>
<feature type="region of interest" description="Disordered" evidence="1">
    <location>
        <begin position="1"/>
        <end position="20"/>
    </location>
</feature>
<dbReference type="GO" id="GO:0005975">
    <property type="term" value="P:carbohydrate metabolic process"/>
    <property type="evidence" value="ECO:0007669"/>
    <property type="project" value="InterPro"/>
</dbReference>
<evidence type="ECO:0000313" key="3">
    <source>
        <dbReference type="Proteomes" id="UP000219440"/>
    </source>
</evidence>
<dbReference type="InterPro" id="IPR012341">
    <property type="entry name" value="6hp_glycosidase-like_sf"/>
</dbReference>
<evidence type="ECO:0000313" key="2">
    <source>
        <dbReference type="EMBL" id="SOE69740.1"/>
    </source>
</evidence>
<sequence>MTQVSRGASPAHPSLGQGRPTWNVVADGAVSLKSLTLRDGTVELNVPEEARFLEFLLDGTLAFALFDSGVVQTGPNDRDEHALPHRLERFYTVVRGAGCVSIDLRDAHPVSASITHLDDTRVKLVVSFGSVDSPAIVRVRTESVSVPGFARGSAKFSDPLDEQTHLTALWANQVGTLGGIEVPGSVYPTLKLPEREYWSLNTFFDPDSWSVLNCLSFSGDGYLVNQARLVLDRVRSDITADGVVPHHYDSHKPVYLAISGATQPGPNIFFCLAVLDHVAATGDRDYLRTLWTDTLIPCVDALLATLDSDHDLLRSGGPLWIDVFRREGITLDTNAATVLLLSRMIDAATHLGETGTAGRWRANRDRISAAIEGFWRGDHYATVLPGTGDDLDMHDSDDVLVVLAGVADDARARVVFDRLESSGMHPGGRGTWVSARGYGPELCYDGNVGDSNCAFARIWWAEMRARRDRGDRGAFLAMFEAVRADLIEHTWMGERYDAHGAMTRADGYHEYPGILDILLREGVYGLIVDVAKVDIRPQRDGDLLYRLGDVGVERSGQDWRVIVPGEGTRDFLFHDLGAGDLYRWGDEVGTVAPDGTLALAGPAGIENTLTRLS</sequence>
<dbReference type="Gene3D" id="1.50.10.10">
    <property type="match status" value="1"/>
</dbReference>
<proteinExistence type="predicted"/>
<reference evidence="2 3" key="1">
    <citation type="submission" date="2017-09" db="EMBL/GenBank/DDBJ databases">
        <authorList>
            <person name="Ehlers B."/>
            <person name="Leendertz F.H."/>
        </authorList>
    </citation>
    <scope>NUCLEOTIDE SEQUENCE [LARGE SCALE GENOMIC DNA]</scope>
    <source>
        <strain evidence="2 3">CGMCC 1.05381</strain>
    </source>
</reference>
<dbReference type="RefSeq" id="WP_179691866.1">
    <property type="nucleotide sequence ID" value="NZ_BMLC01000005.1"/>
</dbReference>
<evidence type="ECO:0008006" key="4">
    <source>
        <dbReference type="Google" id="ProtNLM"/>
    </source>
</evidence>
<dbReference type="Proteomes" id="UP000219440">
    <property type="component" value="Unassembled WGS sequence"/>
</dbReference>
<evidence type="ECO:0000256" key="1">
    <source>
        <dbReference type="SAM" id="MobiDB-lite"/>
    </source>
</evidence>
<dbReference type="SUPFAM" id="SSF48208">
    <property type="entry name" value="Six-hairpin glycosidases"/>
    <property type="match status" value="1"/>
</dbReference>
<dbReference type="AlphaFoldDB" id="A0A2C8ZV60"/>
<name>A0A2C8ZV60_9MICO</name>